<feature type="region of interest" description="Disordered" evidence="13">
    <location>
        <begin position="1204"/>
        <end position="1227"/>
    </location>
</feature>
<evidence type="ECO:0000256" key="9">
    <source>
        <dbReference type="ARBA" id="ARBA00023015"/>
    </source>
</evidence>
<evidence type="ECO:0000256" key="13">
    <source>
        <dbReference type="SAM" id="MobiDB-lite"/>
    </source>
</evidence>
<evidence type="ECO:0000256" key="3">
    <source>
        <dbReference type="ARBA" id="ARBA00022472"/>
    </source>
</evidence>
<evidence type="ECO:0000259" key="17">
    <source>
        <dbReference type="Pfam" id="PF18332"/>
    </source>
</evidence>
<dbReference type="InterPro" id="IPR002745">
    <property type="entry name" value="Ptrans_KptA/Tpt1"/>
</dbReference>
<dbReference type="GO" id="GO:0000956">
    <property type="term" value="P:nuclear-transcribed mRNA catabolic process"/>
    <property type="evidence" value="ECO:0007669"/>
    <property type="project" value="InterPro"/>
</dbReference>
<dbReference type="FunFam" id="3.40.50.12390:FF:000004">
    <property type="entry name" value="5'-3' exoribonuclease 1"/>
    <property type="match status" value="1"/>
</dbReference>
<dbReference type="InterPro" id="IPR047008">
    <property type="entry name" value="XRN1_SH3_sf"/>
</dbReference>
<feature type="region of interest" description="Disordered" evidence="13">
    <location>
        <begin position="1644"/>
        <end position="1759"/>
    </location>
</feature>
<evidence type="ECO:0000259" key="16">
    <source>
        <dbReference type="Pfam" id="PF18129"/>
    </source>
</evidence>
<evidence type="ECO:0000259" key="15">
    <source>
        <dbReference type="Pfam" id="PF17846"/>
    </source>
</evidence>
<dbReference type="OrthoDB" id="372487at2759"/>
<dbReference type="GO" id="GO:0006397">
    <property type="term" value="P:mRNA processing"/>
    <property type="evidence" value="ECO:0007669"/>
    <property type="project" value="UniProtKB-KW"/>
</dbReference>
<dbReference type="GO" id="GO:0016740">
    <property type="term" value="F:transferase activity"/>
    <property type="evidence" value="ECO:0007669"/>
    <property type="project" value="InterPro"/>
</dbReference>
<dbReference type="GO" id="GO:0005634">
    <property type="term" value="C:nucleus"/>
    <property type="evidence" value="ECO:0007669"/>
    <property type="project" value="UniProtKB-SubCell"/>
</dbReference>
<evidence type="ECO:0000313" key="19">
    <source>
        <dbReference type="Proteomes" id="UP000694843"/>
    </source>
</evidence>
<feature type="compositionally biased region" description="Polar residues" evidence="13">
    <location>
        <begin position="1242"/>
        <end position="1256"/>
    </location>
</feature>
<feature type="compositionally biased region" description="Polar residues" evidence="13">
    <location>
        <begin position="1204"/>
        <end position="1219"/>
    </location>
</feature>
<evidence type="ECO:0000256" key="11">
    <source>
        <dbReference type="ARBA" id="ARBA00023242"/>
    </source>
</evidence>
<evidence type="ECO:0000259" key="14">
    <source>
        <dbReference type="Pfam" id="PF03159"/>
    </source>
</evidence>
<evidence type="ECO:0000256" key="8">
    <source>
        <dbReference type="ARBA" id="ARBA00022839"/>
    </source>
</evidence>
<dbReference type="Gene3D" id="2.30.30.750">
    <property type="match status" value="1"/>
</dbReference>
<feature type="domain" description="Xrn1 N-terminal" evidence="14">
    <location>
        <begin position="1"/>
        <end position="227"/>
    </location>
</feature>
<dbReference type="InterPro" id="IPR016494">
    <property type="entry name" value="5_3_exoribonuclease_1"/>
</dbReference>
<keyword evidence="3" id="KW-0806">Transcription termination</keyword>
<dbReference type="Pfam" id="PF01885">
    <property type="entry name" value="PTS_2-RNA"/>
    <property type="match status" value="1"/>
</dbReference>
<dbReference type="SUPFAM" id="SSF56399">
    <property type="entry name" value="ADP-ribosylation"/>
    <property type="match status" value="1"/>
</dbReference>
<dbReference type="Pfam" id="PF03159">
    <property type="entry name" value="XRN_N"/>
    <property type="match status" value="1"/>
</dbReference>
<dbReference type="KEGG" id="hazt:108670681"/>
<keyword evidence="11" id="KW-0539">Nucleus</keyword>
<evidence type="ECO:0000259" key="18">
    <source>
        <dbReference type="Pfam" id="PF18334"/>
    </source>
</evidence>
<evidence type="ECO:0000256" key="1">
    <source>
        <dbReference type="ARBA" id="ARBA00004123"/>
    </source>
</evidence>
<dbReference type="RefSeq" id="XP_018013656.1">
    <property type="nucleotide sequence ID" value="XM_018158167.2"/>
</dbReference>
<comment type="similarity">
    <text evidence="12">Belongs to the 5'-3' exonuclease family.</text>
</comment>
<evidence type="ECO:0000313" key="21">
    <source>
        <dbReference type="RefSeq" id="XP_018013657.1"/>
    </source>
</evidence>
<feature type="region of interest" description="Disordered" evidence="13">
    <location>
        <begin position="1242"/>
        <end position="1321"/>
    </location>
</feature>
<feature type="domain" description="Exoribonuclease Xrn1 D2/D3" evidence="18">
    <location>
        <begin position="868"/>
        <end position="1106"/>
    </location>
</feature>
<dbReference type="Proteomes" id="UP000694843">
    <property type="component" value="Unplaced"/>
</dbReference>
<dbReference type="Pfam" id="PF18129">
    <property type="entry name" value="SH3_12"/>
    <property type="match status" value="1"/>
</dbReference>
<keyword evidence="5" id="KW-0507">mRNA processing</keyword>
<dbReference type="InterPro" id="IPR047007">
    <property type="entry name" value="XRN1_D1_sf"/>
</dbReference>
<comment type="subcellular location">
    <subcellularLocation>
        <location evidence="1">Nucleus</location>
    </subcellularLocation>
</comment>
<dbReference type="InterPro" id="IPR027073">
    <property type="entry name" value="5_3_exoribonuclease"/>
</dbReference>
<feature type="compositionally biased region" description="Low complexity" evidence="13">
    <location>
        <begin position="1384"/>
        <end position="1393"/>
    </location>
</feature>
<feature type="compositionally biased region" description="Basic and acidic residues" evidence="13">
    <location>
        <begin position="1407"/>
        <end position="1417"/>
    </location>
</feature>
<keyword evidence="10" id="KW-0804">Transcription</keyword>
<dbReference type="Pfam" id="PF17846">
    <property type="entry name" value="XRN_M"/>
    <property type="match status" value="1"/>
</dbReference>
<evidence type="ECO:0000256" key="2">
    <source>
        <dbReference type="ARBA" id="ARBA00013845"/>
    </source>
</evidence>
<feature type="domain" description="5'-3' exoribonuclease 1 SH3-like" evidence="16">
    <location>
        <begin position="1129"/>
        <end position="1199"/>
    </location>
</feature>
<dbReference type="GO" id="GO:0003723">
    <property type="term" value="F:RNA binding"/>
    <property type="evidence" value="ECO:0007669"/>
    <property type="project" value="TreeGrafter"/>
</dbReference>
<keyword evidence="19" id="KW-1185">Reference proteome</keyword>
<name>A0A8B7NJ38_HYAAZ</name>
<evidence type="ECO:0000256" key="5">
    <source>
        <dbReference type="ARBA" id="ARBA00022664"/>
    </source>
</evidence>
<organism evidence="19 21">
    <name type="scientific">Hyalella azteca</name>
    <name type="common">Amphipod</name>
    <dbReference type="NCBI Taxonomy" id="294128"/>
    <lineage>
        <taxon>Eukaryota</taxon>
        <taxon>Metazoa</taxon>
        <taxon>Ecdysozoa</taxon>
        <taxon>Arthropoda</taxon>
        <taxon>Crustacea</taxon>
        <taxon>Multicrustacea</taxon>
        <taxon>Malacostraca</taxon>
        <taxon>Eumalacostraca</taxon>
        <taxon>Peracarida</taxon>
        <taxon>Amphipoda</taxon>
        <taxon>Senticaudata</taxon>
        <taxon>Talitrida</taxon>
        <taxon>Talitroidea</taxon>
        <taxon>Hyalellidae</taxon>
        <taxon>Hyalella</taxon>
    </lineage>
</organism>
<accession>A0A8B7NJ38</accession>
<dbReference type="Gene3D" id="3.40.50.12390">
    <property type="match status" value="2"/>
</dbReference>
<dbReference type="GO" id="GO:0016075">
    <property type="term" value="P:rRNA catabolic process"/>
    <property type="evidence" value="ECO:0007669"/>
    <property type="project" value="TreeGrafter"/>
</dbReference>
<dbReference type="InterPro" id="IPR041385">
    <property type="entry name" value="SH3_12"/>
</dbReference>
<keyword evidence="9" id="KW-0805">Transcription regulation</keyword>
<dbReference type="PIRSF" id="PIRSF006743">
    <property type="entry name" value="Exonuclease_Xnr1"/>
    <property type="match status" value="1"/>
</dbReference>
<keyword evidence="4" id="KW-0698">rRNA processing</keyword>
<feature type="compositionally biased region" description="Polar residues" evidence="13">
    <location>
        <begin position="1644"/>
        <end position="1665"/>
    </location>
</feature>
<feature type="region of interest" description="Disordered" evidence="13">
    <location>
        <begin position="96"/>
        <end position="118"/>
    </location>
</feature>
<feature type="compositionally biased region" description="Low complexity" evidence="13">
    <location>
        <begin position="1364"/>
        <end position="1374"/>
    </location>
</feature>
<evidence type="ECO:0000256" key="7">
    <source>
        <dbReference type="ARBA" id="ARBA00022801"/>
    </source>
</evidence>
<dbReference type="GeneID" id="108670681"/>
<gene>
    <name evidence="20 21" type="primary">LOC108670681</name>
</gene>
<dbReference type="GO" id="GO:0004534">
    <property type="term" value="F:5'-3' RNA exonuclease activity"/>
    <property type="evidence" value="ECO:0007669"/>
    <property type="project" value="TreeGrafter"/>
</dbReference>
<dbReference type="Pfam" id="PF18334">
    <property type="entry name" value="XRN1_D2_D3"/>
    <property type="match status" value="1"/>
</dbReference>
<evidence type="ECO:0000256" key="10">
    <source>
        <dbReference type="ARBA" id="ARBA00023163"/>
    </source>
</evidence>
<keyword evidence="7" id="KW-0378">Hydrolase</keyword>
<feature type="domain" description="Xrn1 helical" evidence="15">
    <location>
        <begin position="274"/>
        <end position="619"/>
    </location>
</feature>
<feature type="compositionally biased region" description="Basic and acidic residues" evidence="13">
    <location>
        <begin position="1719"/>
        <end position="1729"/>
    </location>
</feature>
<reference evidence="20 21" key="1">
    <citation type="submission" date="2025-04" db="UniProtKB">
        <authorList>
            <consortium name="RefSeq"/>
        </authorList>
    </citation>
    <scope>IDENTIFICATION</scope>
    <source>
        <tissue evidence="20 21">Whole organism</tissue>
    </source>
</reference>
<dbReference type="InterPro" id="IPR040992">
    <property type="entry name" value="XRN1_D1"/>
</dbReference>
<evidence type="ECO:0000256" key="4">
    <source>
        <dbReference type="ARBA" id="ARBA00022552"/>
    </source>
</evidence>
<evidence type="ECO:0000313" key="20">
    <source>
        <dbReference type="RefSeq" id="XP_018013656.1"/>
    </source>
</evidence>
<feature type="domain" description="5'-3' exoribonuclease 1 D1" evidence="17">
    <location>
        <begin position="667"/>
        <end position="859"/>
    </location>
</feature>
<dbReference type="CDD" id="cd18673">
    <property type="entry name" value="PIN_XRN1-2-like"/>
    <property type="match status" value="1"/>
</dbReference>
<dbReference type="PANTHER" id="PTHR12341">
    <property type="entry name" value="5'-&gt;3' EXORIBONUCLEASE"/>
    <property type="match status" value="1"/>
</dbReference>
<dbReference type="Gene3D" id="2.170.260.40">
    <property type="match status" value="1"/>
</dbReference>
<dbReference type="OMA" id="VASWPWF"/>
<dbReference type="Pfam" id="PF18332">
    <property type="entry name" value="XRN1_D1"/>
    <property type="match status" value="1"/>
</dbReference>
<dbReference type="FunFam" id="3.40.50.12390:FF:000005">
    <property type="entry name" value="5'-3' exoribonuclease 2"/>
    <property type="match status" value="1"/>
</dbReference>
<dbReference type="Gene3D" id="1.25.40.1050">
    <property type="match status" value="1"/>
</dbReference>
<evidence type="ECO:0000256" key="6">
    <source>
        <dbReference type="ARBA" id="ARBA00022722"/>
    </source>
</evidence>
<feature type="compositionally biased region" description="Polar residues" evidence="13">
    <location>
        <begin position="1288"/>
        <end position="1297"/>
    </location>
</feature>
<dbReference type="InterPro" id="IPR041106">
    <property type="entry name" value="XRN1_D2_D3"/>
</dbReference>
<dbReference type="RefSeq" id="XP_018013657.1">
    <property type="nucleotide sequence ID" value="XM_018158168.2"/>
</dbReference>
<evidence type="ECO:0000256" key="12">
    <source>
        <dbReference type="ARBA" id="ARBA00038299"/>
    </source>
</evidence>
<dbReference type="GO" id="GO:0006353">
    <property type="term" value="P:DNA-templated transcription termination"/>
    <property type="evidence" value="ECO:0007669"/>
    <property type="project" value="UniProtKB-KW"/>
</dbReference>
<keyword evidence="8" id="KW-0269">Exonuclease</keyword>
<protein>
    <recommendedName>
        <fullName evidence="2">5'-3' exoribonuclease 2</fullName>
    </recommendedName>
</protein>
<feature type="compositionally biased region" description="Basic and acidic residues" evidence="13">
    <location>
        <begin position="1351"/>
        <end position="1361"/>
    </location>
</feature>
<sequence>MGVPKFYRWISERYPTLSEVVRDHQIPDFDNLYLDMNGIIHTCSHPNDADPHFRITEEQIFKDVFHYIEALFCMIRPKKVFFMAVDGVAPRAKMNQQRGRRFRSAREAEESETRARAKGEILPSEERFDSNCITPGTEFMDRLDKQLQYFVTSKISTDSSWQSCTVIYSGHQTPGEGEHKIMEYIRYHRSQPGYNPDTRHCLYGLDADLIMLGLTSHDPHFALLREEVKFGGRKEATKRTTTAEETTFHLLHLSLLRQYIDYEFKDITDNLSFKYDLEKIIDDWVFMGFLVGNDFIPHLPTLHINKDAFSVLFNTYKSVMPELDGYLNEGGTLNLARFEKFMAKLAEYDRENFSDLNADLQYFNSKRSGGACKDIRVKDELQNFYDEGELDGEDDMDGLLGGLSGASLHDDKKNETTEETLLRLGIRDPQLMTEDDDEEDEEVDDLAEEFRQHKRNYYMEKMGYKDHEKFADICREQAINYVRGLQWILHYYYNGIQSWSWYYPFHYAPYISDIKNFAQCPMDFELSKAFMPFEQLLGVLPPLSVKLLPKCYANLMLSPDSPVIDFYPRTFETDLNGKQQDWEAVVLIPFIDEKRLLEAMSKESHRLTEDERRRTAHGPMYVYSFTPDNLGTYESPEYFPNICINHAKCDLVFREEWDIAKEDIRKGLCPGAQTELYFRGFPTLKHVKHTYRLESAAVKVFQQASRNSSIILELPDTFSCPDPNRDWFQKMTQELMNKIVFVGWPHLKEALVVGLCSSLFRVSVQPNSSAVGEIENVSENEQRRTQISFGASSKGLSSHLLNRWGIDASDSTLIVLCKPMTGKRYVLNQSGGLSLSYEWSPIPQPYLAQTLVRDIAVFDPGHPKTCSLEQHFPVGTKVFMLGQPHYGSCGTVLENLPSSKADPKSQGRVRVQIESRREPDLSLLKKTSIHERRYMDAYELGQRLGVSQQLVVRITGSVLMTPNKDPNKPAPASDDFRSKINIGLNLRINKKMEEVRGYSHRDSEDVWWYTEETLELLDVYRRKFPRVIEVVSKTRNDVTQQEIFPGPNGDAELKSLLDFLKTTEGARSVKQKWGTELLSDETVAKLKYEIDNSTKMQLSQPVKMQVKAHLLFKPNPLQGSTPVDGPVKTELWDRVINVRDGYMVPLAARGTVIGIQPAPERADVLYDILFDEPFPGGLTLAGPASAKCCYRLCWSAFINLSSKGRPATNQSNRQKQSVPESRGRTGVPDQFQQCWASAGRSSQHNDYSINHGANYSSERRQTENSRGYSDAWKPSSGNYSHDSKYSKSDVNNFTGNGRQDRSLPDNQRPSHHNTRNTNRDYHTLAASIKSNEKTAFSVKDKEILLKRKQETWRQSNEEKGNENSSTVSHGSSSSPGAQNNHVAQPEQQQQQPPDAAELPSPSFFTKGKQDDARKSSPGDRLMQALLPQPEVKKTSGDYRSPAVRGSPKLQNTTSNFIPSQQYVNKTAFNTPNNHQVNQQQHHHRPIHPQTKIAQRPAYPSQSGSYRPQNAGQFWPGGYQGGGGVPASRGGVMEVRHASEVECIVYGTYFNRWSVIRQYGLNRGSSQHFPCLAYDPLVSPKARPSDRGFEIIIYFDVAECLAEGVKFLVLPAGQVLCSGNANGKVPPHLFDRVLDVARNKIIFPQDSTLPSDRSNHSWVDSKSASGSPFMPTQVMKKGAFKAPKEKSPSLSSNPATGCEEPERKTSSNIRSTEQPSHHQRSNDERAEGRPCEPTPGNLPSSSASATYKKPTRRLACSFNK</sequence>
<keyword evidence="6" id="KW-0540">Nuclease</keyword>
<dbReference type="InterPro" id="IPR004859">
    <property type="entry name" value="Xrn1_N"/>
</dbReference>
<dbReference type="PANTHER" id="PTHR12341:SF7">
    <property type="entry name" value="5'-3' EXORIBONUCLEASE 1"/>
    <property type="match status" value="1"/>
</dbReference>
<feature type="region of interest" description="Disordered" evidence="13">
    <location>
        <begin position="1351"/>
        <end position="1454"/>
    </location>
</feature>
<feature type="compositionally biased region" description="Basic and acidic residues" evidence="13">
    <location>
        <begin position="104"/>
        <end position="118"/>
    </location>
</feature>
<dbReference type="InterPro" id="IPR041412">
    <property type="entry name" value="Xrn1_helical"/>
</dbReference>
<dbReference type="GO" id="GO:0006364">
    <property type="term" value="P:rRNA processing"/>
    <property type="evidence" value="ECO:0007669"/>
    <property type="project" value="UniProtKB-KW"/>
</dbReference>
<proteinExistence type="inferred from homology"/>